<accession>A0A0G1QAG7</accession>
<dbReference type="EMBL" id="LCLJ01000018">
    <property type="protein sequence ID" value="KKU14708.1"/>
    <property type="molecule type" value="Genomic_DNA"/>
</dbReference>
<dbReference type="Gene3D" id="3.90.79.10">
    <property type="entry name" value="Nucleoside Triphosphate Pyrophosphohydrolase"/>
    <property type="match status" value="1"/>
</dbReference>
<comment type="caution">
    <text evidence="1">The sequence shown here is derived from an EMBL/GenBank/DDBJ whole genome shotgun (WGS) entry which is preliminary data.</text>
</comment>
<evidence type="ECO:0000313" key="2">
    <source>
        <dbReference type="Proteomes" id="UP000034727"/>
    </source>
</evidence>
<protein>
    <recommendedName>
        <fullName evidence="3">Nudix hydrolase domain-containing protein</fullName>
    </recommendedName>
</protein>
<dbReference type="Proteomes" id="UP000034727">
    <property type="component" value="Unassembled WGS sequence"/>
</dbReference>
<gene>
    <name evidence="1" type="ORF">UX22_C0018G0009</name>
</gene>
<evidence type="ECO:0000313" key="1">
    <source>
        <dbReference type="EMBL" id="KKU14708.1"/>
    </source>
</evidence>
<dbReference type="SUPFAM" id="SSF55811">
    <property type="entry name" value="Nudix"/>
    <property type="match status" value="1"/>
</dbReference>
<dbReference type="CDD" id="cd02883">
    <property type="entry name" value="NUDIX_Hydrolase"/>
    <property type="match status" value="1"/>
</dbReference>
<dbReference type="AlphaFoldDB" id="A0A0G1QAG7"/>
<dbReference type="InterPro" id="IPR015797">
    <property type="entry name" value="NUDIX_hydrolase-like_dom_sf"/>
</dbReference>
<reference evidence="1 2" key="1">
    <citation type="journal article" date="2015" name="Nature">
        <title>rRNA introns, odd ribosomes, and small enigmatic genomes across a large radiation of phyla.</title>
        <authorList>
            <person name="Brown C.T."/>
            <person name="Hug L.A."/>
            <person name="Thomas B.C."/>
            <person name="Sharon I."/>
            <person name="Castelle C.J."/>
            <person name="Singh A."/>
            <person name="Wilkins M.J."/>
            <person name="Williams K.H."/>
            <person name="Banfield J.F."/>
        </authorList>
    </citation>
    <scope>NUCLEOTIDE SEQUENCE [LARGE SCALE GENOMIC DNA]</scope>
</reference>
<evidence type="ECO:0008006" key="3">
    <source>
        <dbReference type="Google" id="ProtNLM"/>
    </source>
</evidence>
<proteinExistence type="predicted"/>
<sequence length="178" mass="20160">MQKQHHYFIGEKSQPFHLSIGGVVVNDKNQVLCHHFSGVRGALDVYSLMRQTVEPNKSLEEMVAFGLEKEFGVRANIKCCLGSIISRFINWEGADVEKTTAYFLCEYESVIEDPKMEGETLEGIKGNAEWIDINDAVERMKVQSASFGRTDYDESEILQRAREQKKILAIGIGVDRAR</sequence>
<name>A0A0G1QAG7_9BACT</name>
<organism evidence="1 2">
    <name type="scientific">Candidatus Jorgensenbacteria bacterium GW2011_GWA2_45_9</name>
    <dbReference type="NCBI Taxonomy" id="1618663"/>
    <lineage>
        <taxon>Bacteria</taxon>
        <taxon>Candidatus Joergenseniibacteriota</taxon>
    </lineage>
</organism>